<accession>A0A1Y5FJA8</accession>
<evidence type="ECO:0000313" key="2">
    <source>
        <dbReference type="EMBL" id="OUR99947.1"/>
    </source>
</evidence>
<keyword evidence="1" id="KW-0732">Signal</keyword>
<evidence type="ECO:0000256" key="1">
    <source>
        <dbReference type="SAM" id="SignalP"/>
    </source>
</evidence>
<proteinExistence type="predicted"/>
<dbReference type="Proteomes" id="UP000196531">
    <property type="component" value="Unassembled WGS sequence"/>
</dbReference>
<evidence type="ECO:0000313" key="3">
    <source>
        <dbReference type="Proteomes" id="UP000196531"/>
    </source>
</evidence>
<comment type="caution">
    <text evidence="2">The sequence shown here is derived from an EMBL/GenBank/DDBJ whole genome shotgun (WGS) entry which is preliminary data.</text>
</comment>
<organism evidence="2 3">
    <name type="scientific">Halobacteriovorax marinus</name>
    <dbReference type="NCBI Taxonomy" id="97084"/>
    <lineage>
        <taxon>Bacteria</taxon>
        <taxon>Pseudomonadati</taxon>
        <taxon>Bdellovibrionota</taxon>
        <taxon>Bacteriovoracia</taxon>
        <taxon>Bacteriovoracales</taxon>
        <taxon>Halobacteriovoraceae</taxon>
        <taxon>Halobacteriovorax</taxon>
    </lineage>
</organism>
<name>A0A1Y5FJA8_9BACT</name>
<sequence>MKNTYLLSLFLVFLSINSYARPQLCKVNAYRALNHSASIDKKITYAYQSEGEINGKTPGLLINKCKDAGLRRKYLLLGNGPTVHGIKSSHVSVSYNDVVNSPSCKIENTGFPTFDLKTRRSFFKNKKTFMNECVTGKIRQWSRKKLTYTESQDNCQLTKIDDQTSTFKGGTCFFRIFPDSEFVVTYSIDKKCTDENFLKTRGIEPQEINTMTTVNIAGDDSGSTYDLTLIGSRVVNFQIEPSKKMISLSDDWGINVPQVPARFELPDVQMAGLEITEFGKRFGLKPSWAVSNLCEKKSCFNGLCTSTCNYSKPLFGEISLYEVENGKKYYLSSWFEGGIIPANWQGTFEPQLKNFNQLSFVAGKKYILEVEFKDPKFDYDHFGKTVSSFFKPILGIPNVDFAISLASGIPLLRNVTGITTIGTINTINMYNGSGNLGRFIEGEGIDTLSNFNYWPPIYKEVCLIGSPKCAEVSNRPYLTLGMSFEVGEKQADSYEVPVIKVKTFRKSRILGNINYTEQIPHTVCE</sequence>
<dbReference type="AlphaFoldDB" id="A0A1Y5FJA8"/>
<reference evidence="3" key="1">
    <citation type="journal article" date="2017" name="Proc. Natl. Acad. Sci. U.S.A.">
        <title>Simulation of Deepwater Horizon oil plume reveals substrate specialization within a complex community of hydrocarbon-degraders.</title>
        <authorList>
            <person name="Hu P."/>
            <person name="Dubinsky E.A."/>
            <person name="Probst A.J."/>
            <person name="Wang J."/>
            <person name="Sieber C.M.K."/>
            <person name="Tom L.M."/>
            <person name="Gardinali P."/>
            <person name="Banfield J.F."/>
            <person name="Atlas R.M."/>
            <person name="Andersen G.L."/>
        </authorList>
    </citation>
    <scope>NUCLEOTIDE SEQUENCE [LARGE SCALE GENOMIC DNA]</scope>
</reference>
<feature type="signal peptide" evidence="1">
    <location>
        <begin position="1"/>
        <end position="20"/>
    </location>
</feature>
<feature type="chain" id="PRO_5012870509" evidence="1">
    <location>
        <begin position="21"/>
        <end position="525"/>
    </location>
</feature>
<gene>
    <name evidence="2" type="ORF">A9Q84_02645</name>
</gene>
<protein>
    <submittedName>
        <fullName evidence="2">Uncharacterized protein</fullName>
    </submittedName>
</protein>
<dbReference type="EMBL" id="MAAO01000002">
    <property type="protein sequence ID" value="OUR99947.1"/>
    <property type="molecule type" value="Genomic_DNA"/>
</dbReference>